<feature type="region of interest" description="Disordered" evidence="1">
    <location>
        <begin position="218"/>
        <end position="242"/>
    </location>
</feature>
<accession>A0A7J9HSX1</accession>
<gene>
    <name evidence="2" type="ORF">Gohar_026863</name>
</gene>
<evidence type="ECO:0000313" key="3">
    <source>
        <dbReference type="Proteomes" id="UP000593560"/>
    </source>
</evidence>
<dbReference type="InterPro" id="IPR040256">
    <property type="entry name" value="At4g02000-like"/>
</dbReference>
<dbReference type="PANTHER" id="PTHR31286">
    <property type="entry name" value="GLYCINE-RICH CELL WALL STRUCTURAL PROTEIN 1.8-LIKE"/>
    <property type="match status" value="1"/>
</dbReference>
<protein>
    <recommendedName>
        <fullName evidence="4">DUF4283 domain-containing protein</fullName>
    </recommendedName>
</protein>
<feature type="non-terminal residue" evidence="2">
    <location>
        <position position="306"/>
    </location>
</feature>
<proteinExistence type="predicted"/>
<dbReference type="OrthoDB" id="1113456at2759"/>
<dbReference type="Proteomes" id="UP000593560">
    <property type="component" value="Unassembled WGS sequence"/>
</dbReference>
<evidence type="ECO:0008006" key="4">
    <source>
        <dbReference type="Google" id="ProtNLM"/>
    </source>
</evidence>
<organism evidence="2 3">
    <name type="scientific">Gossypium harknessii</name>
    <dbReference type="NCBI Taxonomy" id="34285"/>
    <lineage>
        <taxon>Eukaryota</taxon>
        <taxon>Viridiplantae</taxon>
        <taxon>Streptophyta</taxon>
        <taxon>Embryophyta</taxon>
        <taxon>Tracheophyta</taxon>
        <taxon>Spermatophyta</taxon>
        <taxon>Magnoliopsida</taxon>
        <taxon>eudicotyledons</taxon>
        <taxon>Gunneridae</taxon>
        <taxon>Pentapetalae</taxon>
        <taxon>rosids</taxon>
        <taxon>malvids</taxon>
        <taxon>Malvales</taxon>
        <taxon>Malvaceae</taxon>
        <taxon>Malvoideae</taxon>
        <taxon>Gossypium</taxon>
    </lineage>
</organism>
<sequence length="306" mass="34583">MSSLCENSGAEKSIAEELIPTKARFRGEDDDSNNGMMIDLASKQHISWRNKLVGQSSKDASNGSEGKKDFDILDGDIQKSFVNGVSSITFSDRIHQILIQGMENTLDCEKALSEGPWTIFDQYLTVQPWTLTFDPTQAYPSVVMVSIRFPGLPGYLYNHKIITEIGEMVEKVVKLDMNTDSRVRRRFSRMAIYVDLEKPLRYGHVESSCAFRNSGFTCEKNSDPHEKTSESQNTVVDSSGKKDENYGPWMIVERKSMRKFRENMQNSLGQLKEVSSITSFGLTIKEKDGPNMGSRLNLNSFNENLQ</sequence>
<dbReference type="PANTHER" id="PTHR31286:SF173">
    <property type="entry name" value="DUF4283 DOMAIN-CONTAINING PROTEIN"/>
    <property type="match status" value="1"/>
</dbReference>
<evidence type="ECO:0000313" key="2">
    <source>
        <dbReference type="EMBL" id="MBA0812960.1"/>
    </source>
</evidence>
<dbReference type="AlphaFoldDB" id="A0A7J9HSX1"/>
<evidence type="ECO:0000256" key="1">
    <source>
        <dbReference type="SAM" id="MobiDB-lite"/>
    </source>
</evidence>
<comment type="caution">
    <text evidence="2">The sequence shown here is derived from an EMBL/GenBank/DDBJ whole genome shotgun (WGS) entry which is preliminary data.</text>
</comment>
<name>A0A7J9HSX1_9ROSI</name>
<reference evidence="2 3" key="1">
    <citation type="journal article" date="2019" name="Genome Biol. Evol.">
        <title>Insights into the evolution of the New World diploid cottons (Gossypium, subgenus Houzingenia) based on genome sequencing.</title>
        <authorList>
            <person name="Grover C.E."/>
            <person name="Arick M.A. 2nd"/>
            <person name="Thrash A."/>
            <person name="Conover J.L."/>
            <person name="Sanders W.S."/>
            <person name="Peterson D.G."/>
            <person name="Frelichowski J.E."/>
            <person name="Scheffler J.A."/>
            <person name="Scheffler B.E."/>
            <person name="Wendel J.F."/>
        </authorList>
    </citation>
    <scope>NUCLEOTIDE SEQUENCE [LARGE SCALE GENOMIC DNA]</scope>
    <source>
        <strain evidence="2">0</strain>
        <tissue evidence="2">Leaf</tissue>
    </source>
</reference>
<dbReference type="EMBL" id="JABFAD010000011">
    <property type="protein sequence ID" value="MBA0812960.1"/>
    <property type="molecule type" value="Genomic_DNA"/>
</dbReference>
<feature type="compositionally biased region" description="Basic and acidic residues" evidence="1">
    <location>
        <begin position="220"/>
        <end position="229"/>
    </location>
</feature>
<keyword evidence="3" id="KW-1185">Reference proteome</keyword>